<proteinExistence type="predicted"/>
<evidence type="ECO:0000313" key="1">
    <source>
        <dbReference type="EMBL" id="EOH76184.1"/>
    </source>
</evidence>
<gene>
    <name evidence="2" type="ORF">I590_02976</name>
    <name evidence="1" type="ORF">UAK_03033</name>
</gene>
<reference evidence="1 3" key="1">
    <citation type="submission" date="2013-02" db="EMBL/GenBank/DDBJ databases">
        <title>The Genome Sequence of Enterococcus raffinosus ATCC_49464.</title>
        <authorList>
            <consortium name="The Broad Institute Genome Sequencing Platform"/>
            <consortium name="The Broad Institute Genome Sequencing Center for Infectious Disease"/>
            <person name="Earl A.M."/>
            <person name="Gilmore M.S."/>
            <person name="Lebreton F."/>
            <person name="Walker B."/>
            <person name="Young S.K."/>
            <person name="Zeng Q."/>
            <person name="Gargeya S."/>
            <person name="Fitzgerald M."/>
            <person name="Haas B."/>
            <person name="Abouelleil A."/>
            <person name="Alvarado L."/>
            <person name="Arachchi H.M."/>
            <person name="Berlin A.M."/>
            <person name="Chapman S.B."/>
            <person name="Dewar J."/>
            <person name="Goldberg J."/>
            <person name="Griggs A."/>
            <person name="Gujja S."/>
            <person name="Hansen M."/>
            <person name="Howarth C."/>
            <person name="Imamovic A."/>
            <person name="Larimer J."/>
            <person name="McCowan C."/>
            <person name="Murphy C."/>
            <person name="Neiman D."/>
            <person name="Pearson M."/>
            <person name="Priest M."/>
            <person name="Roberts A."/>
            <person name="Saif S."/>
            <person name="Shea T."/>
            <person name="Sisk P."/>
            <person name="Sykes S."/>
            <person name="Wortman J."/>
            <person name="Nusbaum C."/>
            <person name="Birren B."/>
        </authorList>
    </citation>
    <scope>NUCLEOTIDE SEQUENCE [LARGE SCALE GENOMIC DNA]</scope>
    <source>
        <strain evidence="1 3">ATCC 49464</strain>
    </source>
</reference>
<evidence type="ECO:0000313" key="4">
    <source>
        <dbReference type="Proteomes" id="UP000014158"/>
    </source>
</evidence>
<protein>
    <submittedName>
        <fullName evidence="1">Uncharacterized protein</fullName>
    </submittedName>
</protein>
<dbReference type="EMBL" id="ASWF01000003">
    <property type="protein sequence ID" value="EOT76151.1"/>
    <property type="molecule type" value="Genomic_DNA"/>
</dbReference>
<dbReference type="HOGENOM" id="CLU_3117658_0_0_9"/>
<reference evidence="2 4" key="2">
    <citation type="submission" date="2013-03" db="EMBL/GenBank/DDBJ databases">
        <title>The Genome Sequence of Enterococcus raffinosus ATCC_49464 (PacBio/Illumina hybrid assembly).</title>
        <authorList>
            <consortium name="The Broad Institute Genomics Platform"/>
            <consortium name="The Broad Institute Genome Sequencing Center for Infectious Disease"/>
            <person name="Earl A."/>
            <person name="Russ C."/>
            <person name="Gilmore M."/>
            <person name="Surin D."/>
            <person name="Walker B."/>
            <person name="Young S."/>
            <person name="Zeng Q."/>
            <person name="Gargeya S."/>
            <person name="Fitzgerald M."/>
            <person name="Haas B."/>
            <person name="Abouelleil A."/>
            <person name="Allen A.W."/>
            <person name="Alvarado L."/>
            <person name="Arachchi H.M."/>
            <person name="Berlin A.M."/>
            <person name="Chapman S.B."/>
            <person name="Gainer-Dewar J."/>
            <person name="Goldberg J."/>
            <person name="Griggs A."/>
            <person name="Gujja S."/>
            <person name="Hansen M."/>
            <person name="Howarth C."/>
            <person name="Imamovic A."/>
            <person name="Ireland A."/>
            <person name="Larimer J."/>
            <person name="McCowan C."/>
            <person name="Murphy C."/>
            <person name="Pearson M."/>
            <person name="Poon T.W."/>
            <person name="Priest M."/>
            <person name="Roberts A."/>
            <person name="Saif S."/>
            <person name="Shea T."/>
            <person name="Sisk P."/>
            <person name="Sykes S."/>
            <person name="Wortman J."/>
            <person name="Nusbaum C."/>
            <person name="Birren B."/>
        </authorList>
    </citation>
    <scope>NUCLEOTIDE SEQUENCE [LARGE SCALE GENOMIC DNA]</scope>
    <source>
        <strain evidence="2 4">ATCC 49464</strain>
    </source>
</reference>
<keyword evidence="4" id="KW-1185">Reference proteome</keyword>
<dbReference type="Proteomes" id="UP000014158">
    <property type="component" value="Unassembled WGS sequence"/>
</dbReference>
<evidence type="ECO:0000313" key="2">
    <source>
        <dbReference type="EMBL" id="EOT76151.1"/>
    </source>
</evidence>
<comment type="caution">
    <text evidence="1">The sequence shown here is derived from an EMBL/GenBank/DDBJ whole genome shotgun (WGS) entry which is preliminary data.</text>
</comment>
<evidence type="ECO:0000313" key="3">
    <source>
        <dbReference type="Proteomes" id="UP000013877"/>
    </source>
</evidence>
<accession>R2RJL4</accession>
<sequence length="50" mass="6251">MNNRRRRVERLRRKYETPAERWSREITQLFLNFGQKAREAAKSLEKARFR</sequence>
<dbReference type="EMBL" id="AJAL01000015">
    <property type="protein sequence ID" value="EOH76184.1"/>
    <property type="molecule type" value="Genomic_DNA"/>
</dbReference>
<name>R2RJL4_9ENTE</name>
<organism evidence="1 3">
    <name type="scientific">Enterococcus raffinosus ATCC 49464</name>
    <dbReference type="NCBI Taxonomy" id="1158602"/>
    <lineage>
        <taxon>Bacteria</taxon>
        <taxon>Bacillati</taxon>
        <taxon>Bacillota</taxon>
        <taxon>Bacilli</taxon>
        <taxon>Lactobacillales</taxon>
        <taxon>Enterococcaceae</taxon>
        <taxon>Enterococcus</taxon>
    </lineage>
</organism>
<dbReference type="AlphaFoldDB" id="R2RJL4"/>
<dbReference type="RefSeq" id="WP_010746233.1">
    <property type="nucleotide sequence ID" value="NZ_ASWF01000003.1"/>
</dbReference>
<dbReference type="Proteomes" id="UP000013877">
    <property type="component" value="Unassembled WGS sequence"/>
</dbReference>
<dbReference type="PATRIC" id="fig|1158602.3.peg.3032"/>